<accession>A6ICK9</accession>
<name>A6ICK9_RAT</name>
<dbReference type="Proteomes" id="UP000234681">
    <property type="component" value="Chromosome 13"/>
</dbReference>
<evidence type="ECO:0000313" key="1">
    <source>
        <dbReference type="EMBL" id="EDM09638.1"/>
    </source>
</evidence>
<evidence type="ECO:0000313" key="2">
    <source>
        <dbReference type="Proteomes" id="UP000234681"/>
    </source>
</evidence>
<proteinExistence type="predicted"/>
<protein>
    <submittedName>
        <fullName evidence="1">RCG46122</fullName>
    </submittedName>
</protein>
<dbReference type="AlphaFoldDB" id="A6ICK9"/>
<reference evidence="1 2" key="1">
    <citation type="submission" date="2005-09" db="EMBL/GenBank/DDBJ databases">
        <authorList>
            <person name="Mural R.J."/>
            <person name="Li P.W."/>
            <person name="Adams M.D."/>
            <person name="Amanatides P.G."/>
            <person name="Baden-Tillson H."/>
            <person name="Barnstead M."/>
            <person name="Chin S.H."/>
            <person name="Dew I."/>
            <person name="Evans C.A."/>
            <person name="Ferriera S."/>
            <person name="Flanigan M."/>
            <person name="Fosler C."/>
            <person name="Glodek A."/>
            <person name="Gu Z."/>
            <person name="Holt R.A."/>
            <person name="Jennings D."/>
            <person name="Kraft C.L."/>
            <person name="Lu F."/>
            <person name="Nguyen T."/>
            <person name="Nusskern D.R."/>
            <person name="Pfannkoch C.M."/>
            <person name="Sitter C."/>
            <person name="Sutton G.G."/>
            <person name="Venter J.C."/>
            <person name="Wang Z."/>
            <person name="Woodage T."/>
            <person name="Zheng X.H."/>
            <person name="Zhong F."/>
        </authorList>
    </citation>
    <scope>NUCLEOTIDE SEQUENCE [LARGE SCALE GENOMIC DNA]</scope>
    <source>
        <strain>BN</strain>
        <strain evidence="2">Sprague-Dawley</strain>
    </source>
</reference>
<gene>
    <name evidence="1" type="ORF">rCG_46122</name>
</gene>
<dbReference type="EMBL" id="CH473958">
    <property type="protein sequence ID" value="EDM09638.1"/>
    <property type="molecule type" value="Genomic_DNA"/>
</dbReference>
<sequence>MLGGAGEGLRCFSLLLRNTQERLCLSQIERENPKTRVKLGMACNEREMKTYIPPKGETRTNFKTPVHSRAPFSLLLEYHLHIKRGHPSVFIGGSQRDQGMRNNLVAKDKSLDEKKVLRAEKGNFCLQSTREAW</sequence>
<organism evidence="1 2">
    <name type="scientific">Rattus norvegicus</name>
    <name type="common">Rat</name>
    <dbReference type="NCBI Taxonomy" id="10116"/>
    <lineage>
        <taxon>Eukaryota</taxon>
        <taxon>Metazoa</taxon>
        <taxon>Chordata</taxon>
        <taxon>Craniata</taxon>
        <taxon>Vertebrata</taxon>
        <taxon>Euteleostomi</taxon>
        <taxon>Mammalia</taxon>
        <taxon>Eutheria</taxon>
        <taxon>Euarchontoglires</taxon>
        <taxon>Glires</taxon>
        <taxon>Rodentia</taxon>
        <taxon>Myomorpha</taxon>
        <taxon>Muroidea</taxon>
        <taxon>Muridae</taxon>
        <taxon>Murinae</taxon>
        <taxon>Rattus</taxon>
    </lineage>
</organism>